<dbReference type="Pfam" id="PF01380">
    <property type="entry name" value="SIS"/>
    <property type="match status" value="1"/>
</dbReference>
<dbReference type="InterPro" id="IPR001347">
    <property type="entry name" value="SIS_dom"/>
</dbReference>
<dbReference type="EMBL" id="AKMW01000061">
    <property type="protein sequence ID" value="EIQ08515.1"/>
    <property type="molecule type" value="Genomic_DNA"/>
</dbReference>
<evidence type="ECO:0000313" key="7">
    <source>
        <dbReference type="EMBL" id="EIQ08515.1"/>
    </source>
</evidence>
<dbReference type="SUPFAM" id="SSF53697">
    <property type="entry name" value="SIS domain"/>
    <property type="match status" value="1"/>
</dbReference>
<dbReference type="InterPro" id="IPR004839">
    <property type="entry name" value="Aminotransferase_I/II_large"/>
</dbReference>
<dbReference type="InterPro" id="IPR015421">
    <property type="entry name" value="PyrdxlP-dep_Trfase_major"/>
</dbReference>
<keyword evidence="4" id="KW-0456">Lyase</keyword>
<evidence type="ECO:0000256" key="4">
    <source>
        <dbReference type="ARBA" id="ARBA00023239"/>
    </source>
</evidence>
<keyword evidence="3" id="KW-0663">Pyridoxal phosphate</keyword>
<dbReference type="Gene3D" id="3.40.50.10490">
    <property type="entry name" value="Glucose-6-phosphate isomerase like protein, domain 1"/>
    <property type="match status" value="1"/>
</dbReference>
<dbReference type="Proteomes" id="UP000005406">
    <property type="component" value="Unassembled WGS sequence"/>
</dbReference>
<evidence type="ECO:0000256" key="1">
    <source>
        <dbReference type="ARBA" id="ARBA00001933"/>
    </source>
</evidence>
<dbReference type="AlphaFoldDB" id="A0A6N3QXK6"/>
<name>A0A6N3QXK6_SHIFL</name>
<evidence type="ECO:0000313" key="8">
    <source>
        <dbReference type="Proteomes" id="UP000005406"/>
    </source>
</evidence>
<dbReference type="Pfam" id="PF00155">
    <property type="entry name" value="Aminotran_1_2"/>
    <property type="match status" value="1"/>
</dbReference>
<comment type="similarity">
    <text evidence="5">Belongs to the class-II pyridoxal-phosphate-dependent aminotransferase family. MalY/PatB cystathionine beta-lyase subfamily.</text>
</comment>
<dbReference type="GO" id="GO:0047804">
    <property type="term" value="F:cysteine-S-conjugate beta-lyase activity"/>
    <property type="evidence" value="ECO:0007669"/>
    <property type="project" value="UniProtKB-EC"/>
</dbReference>
<dbReference type="SUPFAM" id="SSF53383">
    <property type="entry name" value="PLP-dependent transferases"/>
    <property type="match status" value="1"/>
</dbReference>
<dbReference type="Gene3D" id="3.90.1150.10">
    <property type="entry name" value="Aspartate Aminotransferase, domain 1"/>
    <property type="match status" value="1"/>
</dbReference>
<proteinExistence type="inferred from homology"/>
<evidence type="ECO:0000256" key="3">
    <source>
        <dbReference type="ARBA" id="ARBA00022898"/>
    </source>
</evidence>
<dbReference type="NCBIfam" id="TIGR04350">
    <property type="entry name" value="C_S_lyase_PatB"/>
    <property type="match status" value="1"/>
</dbReference>
<dbReference type="InterPro" id="IPR046348">
    <property type="entry name" value="SIS_dom_sf"/>
</dbReference>
<dbReference type="CDD" id="cd05014">
    <property type="entry name" value="SIS_Kpsf"/>
    <property type="match status" value="1"/>
</dbReference>
<dbReference type="Gene3D" id="3.40.640.10">
    <property type="entry name" value="Type I PLP-dependent aspartate aminotransferase-like (Major domain)"/>
    <property type="match status" value="1"/>
</dbReference>
<dbReference type="InterPro" id="IPR015422">
    <property type="entry name" value="PyrdxlP-dep_Trfase_small"/>
</dbReference>
<dbReference type="GO" id="GO:0097367">
    <property type="term" value="F:carbohydrate derivative binding"/>
    <property type="evidence" value="ECO:0007669"/>
    <property type="project" value="InterPro"/>
</dbReference>
<sequence length="550" mass="62400">MDIFNTSISRKGTYCTQWDFCEDRFGVKDVLPFSISDMDLPIQEAIIRTLKKRLEHPILGYSRWQHDDYLNSIVNWYHQQYKTEIQPEWITYSPSVMYSISKAIEILTLNGDNILIFTPVYNAFFDVIKHNGRNMLTTSLMKENGRGYVINWQDFELKIKSAKMVLLCNPHNPTGTVWSEDDLHRIAACCARHNIWLCSDEIHSDFVFNHSFTSALTIKDDKVVVFNSISKTFNVPALTGSYMISTDDNFNHKFRTISRYRDFVNSPSVLNVIATIVAYNECEEWLKSLKVHIASNIQFTLQYLNENIPELIVWPAEGCYFSWVDCSALGYPFDKFYRRLINEGRVGIMAGHVYGTEGEGYLRLNLACSREKLYMGLARLASVIKNINQEKEMNNTDLIHLIKRFMRNEHKAVEEVIDSPLSEVANLIKILQSCQGKVVFIGVGKSGIIARKLAATFASTGTPSFFVHGTEAVHGDLGMVAKDDVVILISNSGETAEILATLPSLKKMGNYLISFIRSHHSSLAISCDLSVEIPVKSEADNLGLVMLPTY</sequence>
<dbReference type="PANTHER" id="PTHR43525">
    <property type="entry name" value="PROTEIN MALY"/>
    <property type="match status" value="1"/>
</dbReference>
<dbReference type="GO" id="GO:0030170">
    <property type="term" value="F:pyridoxal phosphate binding"/>
    <property type="evidence" value="ECO:0007669"/>
    <property type="project" value="InterPro"/>
</dbReference>
<evidence type="ECO:0000256" key="5">
    <source>
        <dbReference type="ARBA" id="ARBA00037974"/>
    </source>
</evidence>
<protein>
    <recommendedName>
        <fullName evidence="2">cysteine-S-conjugate beta-lyase</fullName>
        <ecNumber evidence="2">4.4.1.13</ecNumber>
    </recommendedName>
</protein>
<gene>
    <name evidence="7" type="ORF">SFCCH060_3432</name>
</gene>
<reference evidence="7 8" key="1">
    <citation type="submission" date="2012-03" db="EMBL/GenBank/DDBJ databases">
        <authorList>
            <person name="Rasko D."/>
            <person name="Redman J."/>
            <person name="Daugherty S.C."/>
            <person name="Tallon L."/>
            <person name="Sadzewicz L."/>
            <person name="Jones K."/>
            <person name="Santana-Cruz I."/>
            <person name="Liu X."/>
        </authorList>
    </citation>
    <scope>NUCLEOTIDE SEQUENCE [LARGE SCALE GENOMIC DNA]</scope>
    <source>
        <strain evidence="7 8">CCH060</strain>
    </source>
</reference>
<comment type="cofactor">
    <cofactor evidence="1">
        <name>pyridoxal 5'-phosphate</name>
        <dbReference type="ChEBI" id="CHEBI:597326"/>
    </cofactor>
</comment>
<dbReference type="PROSITE" id="PS51464">
    <property type="entry name" value="SIS"/>
    <property type="match status" value="1"/>
</dbReference>
<dbReference type="EC" id="4.4.1.13" evidence="2"/>
<accession>A0A6N3QXK6</accession>
<comment type="caution">
    <text evidence="7">The sequence shown here is derived from an EMBL/GenBank/DDBJ whole genome shotgun (WGS) entry which is preliminary data.</text>
</comment>
<dbReference type="InterPro" id="IPR027619">
    <property type="entry name" value="C-S_lyase_PatB-like"/>
</dbReference>
<dbReference type="CDD" id="cd00609">
    <property type="entry name" value="AAT_like"/>
    <property type="match status" value="1"/>
</dbReference>
<dbReference type="PANTHER" id="PTHR43525:SF1">
    <property type="entry name" value="PROTEIN MALY"/>
    <property type="match status" value="1"/>
</dbReference>
<feature type="domain" description="SIS" evidence="6">
    <location>
        <begin position="427"/>
        <end position="550"/>
    </location>
</feature>
<dbReference type="GO" id="GO:1901135">
    <property type="term" value="P:carbohydrate derivative metabolic process"/>
    <property type="evidence" value="ECO:0007669"/>
    <property type="project" value="InterPro"/>
</dbReference>
<dbReference type="InterPro" id="IPR015424">
    <property type="entry name" value="PyrdxlP-dep_Trfase"/>
</dbReference>
<dbReference type="InterPro" id="IPR035474">
    <property type="entry name" value="SIS_Kpsf"/>
</dbReference>
<dbReference type="InterPro" id="IPR051798">
    <property type="entry name" value="Class-II_PLP-Dep_Aminotrans"/>
</dbReference>
<evidence type="ECO:0000256" key="2">
    <source>
        <dbReference type="ARBA" id="ARBA00012224"/>
    </source>
</evidence>
<evidence type="ECO:0000259" key="6">
    <source>
        <dbReference type="PROSITE" id="PS51464"/>
    </source>
</evidence>
<organism evidence="7 8">
    <name type="scientific">Shigella flexneri CCH060</name>
    <dbReference type="NCBI Taxonomy" id="754091"/>
    <lineage>
        <taxon>Bacteria</taxon>
        <taxon>Pseudomonadati</taxon>
        <taxon>Pseudomonadota</taxon>
        <taxon>Gammaproteobacteria</taxon>
        <taxon>Enterobacterales</taxon>
        <taxon>Enterobacteriaceae</taxon>
        <taxon>Shigella</taxon>
    </lineage>
</organism>